<protein>
    <recommendedName>
        <fullName evidence="3">Acetyltransferase</fullName>
    </recommendedName>
</protein>
<name>A0ABN3EQ68_9ACTN</name>
<gene>
    <name evidence="1" type="ORF">GCM10010430_59750</name>
</gene>
<dbReference type="Proteomes" id="UP001500305">
    <property type="component" value="Unassembled WGS sequence"/>
</dbReference>
<evidence type="ECO:0000313" key="2">
    <source>
        <dbReference type="Proteomes" id="UP001500305"/>
    </source>
</evidence>
<sequence length="59" mass="6627">MLIREAVADDIPALARVHFDAWHVGYAGLMPQGLLDATTMERRKASWELIMRISTTGEN</sequence>
<accession>A0ABN3EQ68</accession>
<dbReference type="Gene3D" id="3.40.630.30">
    <property type="match status" value="1"/>
</dbReference>
<dbReference type="RefSeq" id="WP_344639633.1">
    <property type="nucleotide sequence ID" value="NZ_BAAATR010000034.1"/>
</dbReference>
<dbReference type="EMBL" id="BAAATR010000034">
    <property type="protein sequence ID" value="GAA2266742.1"/>
    <property type="molecule type" value="Genomic_DNA"/>
</dbReference>
<proteinExistence type="predicted"/>
<comment type="caution">
    <text evidence="1">The sequence shown here is derived from an EMBL/GenBank/DDBJ whole genome shotgun (WGS) entry which is preliminary data.</text>
</comment>
<keyword evidence="2" id="KW-1185">Reference proteome</keyword>
<organism evidence="1 2">
    <name type="scientific">Kitasatospora cystarginea</name>
    <dbReference type="NCBI Taxonomy" id="58350"/>
    <lineage>
        <taxon>Bacteria</taxon>
        <taxon>Bacillati</taxon>
        <taxon>Actinomycetota</taxon>
        <taxon>Actinomycetes</taxon>
        <taxon>Kitasatosporales</taxon>
        <taxon>Streptomycetaceae</taxon>
        <taxon>Kitasatospora</taxon>
    </lineage>
</organism>
<evidence type="ECO:0008006" key="3">
    <source>
        <dbReference type="Google" id="ProtNLM"/>
    </source>
</evidence>
<reference evidence="1 2" key="1">
    <citation type="journal article" date="2019" name="Int. J. Syst. Evol. Microbiol.">
        <title>The Global Catalogue of Microorganisms (GCM) 10K type strain sequencing project: providing services to taxonomists for standard genome sequencing and annotation.</title>
        <authorList>
            <consortium name="The Broad Institute Genomics Platform"/>
            <consortium name="The Broad Institute Genome Sequencing Center for Infectious Disease"/>
            <person name="Wu L."/>
            <person name="Ma J."/>
        </authorList>
    </citation>
    <scope>NUCLEOTIDE SEQUENCE [LARGE SCALE GENOMIC DNA]</scope>
    <source>
        <strain evidence="1 2">JCM 7356</strain>
    </source>
</reference>
<evidence type="ECO:0000313" key="1">
    <source>
        <dbReference type="EMBL" id="GAA2266742.1"/>
    </source>
</evidence>